<feature type="compositionally biased region" description="Polar residues" evidence="1">
    <location>
        <begin position="119"/>
        <end position="144"/>
    </location>
</feature>
<gene>
    <name evidence="2" type="ORF">M440DRAFT_1084934</name>
</gene>
<organism evidence="2 3">
    <name type="scientific">Trichoderma longibrachiatum ATCC 18648</name>
    <dbReference type="NCBI Taxonomy" id="983965"/>
    <lineage>
        <taxon>Eukaryota</taxon>
        <taxon>Fungi</taxon>
        <taxon>Dikarya</taxon>
        <taxon>Ascomycota</taxon>
        <taxon>Pezizomycotina</taxon>
        <taxon>Sordariomycetes</taxon>
        <taxon>Hypocreomycetidae</taxon>
        <taxon>Hypocreales</taxon>
        <taxon>Hypocreaceae</taxon>
        <taxon>Trichoderma</taxon>
    </lineage>
</organism>
<sequence length="151" mass="16946">MIAAASNHCGGTTFTLRSLFLFQTCRTVRPREERTKRRREALNHPPLQDSVITPLHHGSKPQTAHPHRHQTTRCEHNTPLISAWPRAQAHPQGIQSRTRPRERPHSASASVRSIPGSYPESNSESIPFEHSQPQQRASAGSTQPILVRHSP</sequence>
<name>A0A2T4BU47_TRILO</name>
<protein>
    <submittedName>
        <fullName evidence="2">Uncharacterized protein</fullName>
    </submittedName>
</protein>
<evidence type="ECO:0000256" key="1">
    <source>
        <dbReference type="SAM" id="MobiDB-lite"/>
    </source>
</evidence>
<reference evidence="2 3" key="1">
    <citation type="submission" date="2016-07" db="EMBL/GenBank/DDBJ databases">
        <title>Multiple horizontal gene transfer events from other fungi enriched the ability of initially mycotrophic Trichoderma (Ascomycota) to feed on dead plant biomass.</title>
        <authorList>
            <consortium name="DOE Joint Genome Institute"/>
            <person name="Aerts A."/>
            <person name="Atanasova L."/>
            <person name="Chenthamara K."/>
            <person name="Zhang J."/>
            <person name="Grujic M."/>
            <person name="Henrissat B."/>
            <person name="Kuo A."/>
            <person name="Salamov A."/>
            <person name="Lipzen A."/>
            <person name="Labutti K."/>
            <person name="Barry K."/>
            <person name="Miao Y."/>
            <person name="Rahimi M.J."/>
            <person name="Shen Q."/>
            <person name="Grigoriev I.V."/>
            <person name="Kubicek C.P."/>
            <person name="Druzhinina I.S."/>
        </authorList>
    </citation>
    <scope>NUCLEOTIDE SEQUENCE [LARGE SCALE GENOMIC DNA]</scope>
    <source>
        <strain evidence="2 3">ATCC 18648</strain>
    </source>
</reference>
<keyword evidence="3" id="KW-1185">Reference proteome</keyword>
<feature type="region of interest" description="Disordered" evidence="1">
    <location>
        <begin position="31"/>
        <end position="151"/>
    </location>
</feature>
<dbReference type="EMBL" id="KZ679140">
    <property type="protein sequence ID" value="PTB72839.1"/>
    <property type="molecule type" value="Genomic_DNA"/>
</dbReference>
<dbReference type="Proteomes" id="UP000240760">
    <property type="component" value="Unassembled WGS sequence"/>
</dbReference>
<evidence type="ECO:0000313" key="3">
    <source>
        <dbReference type="Proteomes" id="UP000240760"/>
    </source>
</evidence>
<proteinExistence type="predicted"/>
<dbReference type="AlphaFoldDB" id="A0A2T4BU47"/>
<evidence type="ECO:0000313" key="2">
    <source>
        <dbReference type="EMBL" id="PTB72839.1"/>
    </source>
</evidence>
<accession>A0A2T4BU47</accession>